<feature type="transmembrane region" description="Helical" evidence="1">
    <location>
        <begin position="30"/>
        <end position="54"/>
    </location>
</feature>
<gene>
    <name evidence="2" type="ordered locus">Isop_1089</name>
</gene>
<accession>E8R4T1</accession>
<dbReference type="OrthoDB" id="285398at2"/>
<dbReference type="AlphaFoldDB" id="E8R4T1"/>
<keyword evidence="1" id="KW-0472">Membrane</keyword>
<evidence type="ECO:0000313" key="2">
    <source>
        <dbReference type="EMBL" id="ADV61677.1"/>
    </source>
</evidence>
<sequence length="101" mass="10664">MRLWHLFVLVAATAIVMTLWKGTIGRIGVIVFFFGLIEVILAVSAVMALFQTIGHFGAARTPGDSLMALIATGVVLVGGSSLMWLVALVGVQVFQLAVPVP</sequence>
<protein>
    <submittedName>
        <fullName evidence="2">Uncharacterized protein</fullName>
    </submittedName>
</protein>
<proteinExistence type="predicted"/>
<keyword evidence="1" id="KW-1133">Transmembrane helix</keyword>
<reference evidence="2 3" key="2">
    <citation type="journal article" date="2011" name="Stand. Genomic Sci.">
        <title>Complete genome sequence of Isosphaera pallida type strain (IS1B).</title>
        <authorList>
            <consortium name="US DOE Joint Genome Institute (JGI-PGF)"/>
            <person name="Goker M."/>
            <person name="Cleland D."/>
            <person name="Saunders E."/>
            <person name="Lapidus A."/>
            <person name="Nolan M."/>
            <person name="Lucas S."/>
            <person name="Hammon N."/>
            <person name="Deshpande S."/>
            <person name="Cheng J.F."/>
            <person name="Tapia R."/>
            <person name="Han C."/>
            <person name="Goodwin L."/>
            <person name="Pitluck S."/>
            <person name="Liolios K."/>
            <person name="Pagani I."/>
            <person name="Ivanova N."/>
            <person name="Mavromatis K."/>
            <person name="Pati A."/>
            <person name="Chen A."/>
            <person name="Palaniappan K."/>
            <person name="Land M."/>
            <person name="Hauser L."/>
            <person name="Chang Y.J."/>
            <person name="Jeffries C.D."/>
            <person name="Detter J.C."/>
            <person name="Beck B."/>
            <person name="Woyke T."/>
            <person name="Bristow J."/>
            <person name="Eisen J.A."/>
            <person name="Markowitz V."/>
            <person name="Hugenholtz P."/>
            <person name="Kyrpides N.C."/>
            <person name="Klenk H.P."/>
        </authorList>
    </citation>
    <scope>NUCLEOTIDE SEQUENCE [LARGE SCALE GENOMIC DNA]</scope>
    <source>
        <strain evidence="3">ATCC 43644 / DSM 9630 / IS1B</strain>
    </source>
</reference>
<dbReference type="EMBL" id="CP002353">
    <property type="protein sequence ID" value="ADV61677.1"/>
    <property type="molecule type" value="Genomic_DNA"/>
</dbReference>
<feature type="transmembrane region" description="Helical" evidence="1">
    <location>
        <begin position="66"/>
        <end position="94"/>
    </location>
</feature>
<dbReference type="Proteomes" id="UP000008631">
    <property type="component" value="Chromosome"/>
</dbReference>
<dbReference type="InParanoid" id="E8R4T1"/>
<organism evidence="2 3">
    <name type="scientific">Isosphaera pallida (strain ATCC 43644 / DSM 9630 / IS1B)</name>
    <dbReference type="NCBI Taxonomy" id="575540"/>
    <lineage>
        <taxon>Bacteria</taxon>
        <taxon>Pseudomonadati</taxon>
        <taxon>Planctomycetota</taxon>
        <taxon>Planctomycetia</taxon>
        <taxon>Isosphaerales</taxon>
        <taxon>Isosphaeraceae</taxon>
        <taxon>Isosphaera</taxon>
    </lineage>
</organism>
<reference key="1">
    <citation type="submission" date="2010-11" db="EMBL/GenBank/DDBJ databases">
        <title>The complete sequence of chromosome of Isophaera pallida ATCC 43644.</title>
        <authorList>
            <consortium name="US DOE Joint Genome Institute (JGI-PGF)"/>
            <person name="Lucas S."/>
            <person name="Copeland A."/>
            <person name="Lapidus A."/>
            <person name="Bruce D."/>
            <person name="Goodwin L."/>
            <person name="Pitluck S."/>
            <person name="Kyrpides N."/>
            <person name="Mavromatis K."/>
            <person name="Pagani I."/>
            <person name="Ivanova N."/>
            <person name="Saunders E."/>
            <person name="Brettin T."/>
            <person name="Detter J.C."/>
            <person name="Han C."/>
            <person name="Tapia R."/>
            <person name="Land M."/>
            <person name="Hauser L."/>
            <person name="Markowitz V."/>
            <person name="Cheng J.-F."/>
            <person name="Hugenholtz P."/>
            <person name="Woyke T."/>
            <person name="Wu D."/>
            <person name="Eisen J.A."/>
        </authorList>
    </citation>
    <scope>NUCLEOTIDE SEQUENCE</scope>
    <source>
        <strain>ATCC 43644</strain>
    </source>
</reference>
<name>E8R4T1_ISOPI</name>
<keyword evidence="3" id="KW-1185">Reference proteome</keyword>
<dbReference type="RefSeq" id="WP_013563966.1">
    <property type="nucleotide sequence ID" value="NC_014962.1"/>
</dbReference>
<dbReference type="KEGG" id="ipa:Isop_1089"/>
<keyword evidence="1" id="KW-0812">Transmembrane</keyword>
<evidence type="ECO:0000313" key="3">
    <source>
        <dbReference type="Proteomes" id="UP000008631"/>
    </source>
</evidence>
<evidence type="ECO:0000256" key="1">
    <source>
        <dbReference type="SAM" id="Phobius"/>
    </source>
</evidence>
<dbReference type="HOGENOM" id="CLU_2287697_0_0_0"/>